<evidence type="ECO:0000256" key="2">
    <source>
        <dbReference type="ARBA" id="ARBA00022525"/>
    </source>
</evidence>
<evidence type="ECO:0000256" key="3">
    <source>
        <dbReference type="ARBA" id="ARBA00022729"/>
    </source>
</evidence>
<sequence length="370" mass="41978">MQYVVKILLVKTLLCSIFVSSILGANPSAKIPEVDEKLIDIMLSRLIYGVKCDEMAMISHFDPSVLWVKDKDKINIQKIQDKIRYLRFAGRILSGGIASGNSTYTSPSRDFSYTLNGTDLEVTSICDKQHLVLSNYDKEKEPYNLKLRAKPAKEVAIVINVANSMKDYIFEFKDIAPLIAKHILEEDKESYAKITLVSFSDYDVKDYDDVFSTKEFVENTKKLKALKSYSRFVNYALIQAMSHFTKDNGLKKEIFLITDGNPDDMGSVEKMLYLTKNLNRNIVQNSGGSKKNWVTIHTLALSKNLNALKELTLATGGNFYEPSSTYEFKKLLLRLCNNGKDVDPREINVIVPSKTHKIYDPDNPDNPPKK</sequence>
<evidence type="ECO:0000313" key="7">
    <source>
        <dbReference type="Proteomes" id="UP000029707"/>
    </source>
</evidence>
<feature type="domain" description="VWFA" evidence="5">
    <location>
        <begin position="154"/>
        <end position="335"/>
    </location>
</feature>
<feature type="chain" id="PRO_5007385079" evidence="4">
    <location>
        <begin position="26"/>
        <end position="370"/>
    </location>
</feature>
<comment type="caution">
    <text evidence="6">The sequence shown here is derived from an EMBL/GenBank/DDBJ whole genome shotgun (WGS) entry which is preliminary data.</text>
</comment>
<dbReference type="Gene3D" id="3.40.50.410">
    <property type="entry name" value="von Willebrand factor, type A domain"/>
    <property type="match status" value="1"/>
</dbReference>
<proteinExistence type="predicted"/>
<dbReference type="InterPro" id="IPR002035">
    <property type="entry name" value="VWF_A"/>
</dbReference>
<evidence type="ECO:0000259" key="5">
    <source>
        <dbReference type="PROSITE" id="PS50234"/>
    </source>
</evidence>
<dbReference type="RefSeq" id="WP_034362612.1">
    <property type="nucleotide sequence ID" value="NZ_CAJUDB010000031.1"/>
</dbReference>
<dbReference type="Proteomes" id="UP000029707">
    <property type="component" value="Unassembled WGS sequence"/>
</dbReference>
<name>A0A099BDW8_9HELI</name>
<dbReference type="CDD" id="cd00198">
    <property type="entry name" value="vWFA"/>
    <property type="match status" value="1"/>
</dbReference>
<keyword evidence="2" id="KW-0964">Secreted</keyword>
<evidence type="ECO:0000256" key="1">
    <source>
        <dbReference type="ARBA" id="ARBA00004613"/>
    </source>
</evidence>
<accession>A0A099BDW8</accession>
<organism evidence="6 7">
    <name type="scientific">Helicobacter japonicus</name>
    <dbReference type="NCBI Taxonomy" id="425400"/>
    <lineage>
        <taxon>Bacteria</taxon>
        <taxon>Pseudomonadati</taxon>
        <taxon>Campylobacterota</taxon>
        <taxon>Epsilonproteobacteria</taxon>
        <taxon>Campylobacterales</taxon>
        <taxon>Helicobacteraceae</taxon>
        <taxon>Helicobacter</taxon>
    </lineage>
</organism>
<protein>
    <submittedName>
        <fullName evidence="6">VWA domain-containing protein</fullName>
    </submittedName>
</protein>
<dbReference type="Pfam" id="PF25106">
    <property type="entry name" value="VWA_4"/>
    <property type="match status" value="1"/>
</dbReference>
<dbReference type="STRING" id="425400.LS65_06860"/>
<dbReference type="SUPFAM" id="SSF53300">
    <property type="entry name" value="vWA-like"/>
    <property type="match status" value="1"/>
</dbReference>
<keyword evidence="7" id="KW-1185">Reference proteome</keyword>
<evidence type="ECO:0000313" key="6">
    <source>
        <dbReference type="EMBL" id="TLE02906.1"/>
    </source>
</evidence>
<dbReference type="InterPro" id="IPR036465">
    <property type="entry name" value="vWFA_dom_sf"/>
</dbReference>
<evidence type="ECO:0000256" key="4">
    <source>
        <dbReference type="SAM" id="SignalP"/>
    </source>
</evidence>
<feature type="signal peptide" evidence="4">
    <location>
        <begin position="1"/>
        <end position="25"/>
    </location>
</feature>
<dbReference type="OrthoDB" id="5318637at2"/>
<dbReference type="GeneID" id="82320726"/>
<dbReference type="EMBL" id="JRMQ02000002">
    <property type="protein sequence ID" value="TLE02906.1"/>
    <property type="molecule type" value="Genomic_DNA"/>
</dbReference>
<keyword evidence="3 4" id="KW-0732">Signal</keyword>
<gene>
    <name evidence="6" type="ORF">LS65_003000</name>
</gene>
<dbReference type="AlphaFoldDB" id="A0A099BDW8"/>
<reference evidence="6 7" key="1">
    <citation type="journal article" date="2014" name="Genome Announc.">
        <title>Draft genome sequences of eight enterohepatic helicobacter species isolated from both laboratory and wild rodents.</title>
        <authorList>
            <person name="Sheh A."/>
            <person name="Shen Z."/>
            <person name="Fox J.G."/>
        </authorList>
    </citation>
    <scope>NUCLEOTIDE SEQUENCE [LARGE SCALE GENOMIC DNA]</scope>
    <source>
        <strain evidence="6 7">MIT 01-6451</strain>
    </source>
</reference>
<dbReference type="PROSITE" id="PS50234">
    <property type="entry name" value="VWFA"/>
    <property type="match status" value="1"/>
</dbReference>
<comment type="subcellular location">
    <subcellularLocation>
        <location evidence="1">Secreted</location>
    </subcellularLocation>
</comment>
<dbReference type="InterPro" id="IPR056861">
    <property type="entry name" value="HMCN1-like_VWA"/>
</dbReference>